<feature type="region of interest" description="Disordered" evidence="4">
    <location>
        <begin position="1"/>
        <end position="39"/>
    </location>
</feature>
<evidence type="ECO:0000313" key="5">
    <source>
        <dbReference type="Ensembl" id="ENSNVIP00000029698.1"/>
    </source>
</evidence>
<dbReference type="GO" id="GO:0006412">
    <property type="term" value="P:translation"/>
    <property type="evidence" value="ECO:0007669"/>
    <property type="project" value="InterPro"/>
</dbReference>
<evidence type="ECO:0000256" key="3">
    <source>
        <dbReference type="RuleBase" id="RU364011"/>
    </source>
</evidence>
<keyword evidence="1 3" id="KW-0689">Ribosomal protein</keyword>
<evidence type="ECO:0000313" key="6">
    <source>
        <dbReference type="Proteomes" id="UP000694425"/>
    </source>
</evidence>
<dbReference type="Ensembl" id="ENSNVIT00000034413.1">
    <property type="protein sequence ID" value="ENSNVIP00000029698.1"/>
    <property type="gene ID" value="ENSNVIG00000022900.1"/>
</dbReference>
<evidence type="ECO:0000256" key="1">
    <source>
        <dbReference type="ARBA" id="ARBA00022980"/>
    </source>
</evidence>
<keyword evidence="6" id="KW-1185">Reference proteome</keyword>
<protein>
    <recommendedName>
        <fullName evidence="3">40S ribosomal protein S30</fullName>
    </recommendedName>
</protein>
<keyword evidence="2 3" id="KW-0687">Ribonucleoprotein</keyword>
<dbReference type="InterPro" id="IPR006846">
    <property type="entry name" value="Ribosomal_eS30"/>
</dbReference>
<organism evidence="5 6">
    <name type="scientific">Neovison vison</name>
    <name type="common">American mink</name>
    <name type="synonym">Mustela vison</name>
    <dbReference type="NCBI Taxonomy" id="452646"/>
    <lineage>
        <taxon>Eukaryota</taxon>
        <taxon>Metazoa</taxon>
        <taxon>Chordata</taxon>
        <taxon>Craniata</taxon>
        <taxon>Vertebrata</taxon>
        <taxon>Euteleostomi</taxon>
        <taxon>Mammalia</taxon>
        <taxon>Eutheria</taxon>
        <taxon>Laurasiatheria</taxon>
        <taxon>Carnivora</taxon>
        <taxon>Caniformia</taxon>
        <taxon>Musteloidea</taxon>
        <taxon>Mustelidae</taxon>
        <taxon>Mustelinae</taxon>
        <taxon>Neogale</taxon>
    </lineage>
</organism>
<comment type="similarity">
    <text evidence="3">Belongs to the eukaryotic ribosomal protein eS30 family.</text>
</comment>
<evidence type="ECO:0000256" key="2">
    <source>
        <dbReference type="ARBA" id="ARBA00023274"/>
    </source>
</evidence>
<dbReference type="GO" id="GO:0022627">
    <property type="term" value="C:cytosolic small ribosomal subunit"/>
    <property type="evidence" value="ECO:0007669"/>
    <property type="project" value="TreeGrafter"/>
</dbReference>
<sequence>EVHGSLACTGKGRRKTPNVANQERKKTGRTKRQMQDNWHSVNVVPAFGKIKGPNANS</sequence>
<reference evidence="5" key="1">
    <citation type="submission" date="2025-08" db="UniProtKB">
        <authorList>
            <consortium name="Ensembl"/>
        </authorList>
    </citation>
    <scope>IDENTIFICATION</scope>
</reference>
<dbReference type="PANTHER" id="PTHR12650:SF15">
    <property type="entry name" value="RIBOSOMAL PROTEIN S30, ISOFORM A"/>
    <property type="match status" value="1"/>
</dbReference>
<reference evidence="5" key="2">
    <citation type="submission" date="2025-09" db="UniProtKB">
        <authorList>
            <consortium name="Ensembl"/>
        </authorList>
    </citation>
    <scope>IDENTIFICATION</scope>
</reference>
<dbReference type="PANTHER" id="PTHR12650">
    <property type="entry name" value="40S RIBOSOMAL PROTEIN S30/UBIQUITIN-LIKE PROTEIN FUBI"/>
    <property type="match status" value="1"/>
</dbReference>
<evidence type="ECO:0000256" key="4">
    <source>
        <dbReference type="SAM" id="MobiDB-lite"/>
    </source>
</evidence>
<name>A0A8C7C1Q9_NEOVI</name>
<dbReference type="GeneTree" id="ENSGT01040000240876"/>
<proteinExistence type="inferred from homology"/>
<dbReference type="Pfam" id="PF04758">
    <property type="entry name" value="Ribosomal_S30"/>
    <property type="match status" value="1"/>
</dbReference>
<dbReference type="GO" id="GO:0003735">
    <property type="term" value="F:structural constituent of ribosome"/>
    <property type="evidence" value="ECO:0007669"/>
    <property type="project" value="UniProtKB-UniRule"/>
</dbReference>
<accession>A0A8C7C1Q9</accession>
<dbReference type="AlphaFoldDB" id="A0A8C7C1Q9"/>
<dbReference type="Proteomes" id="UP000694425">
    <property type="component" value="Unplaced"/>
</dbReference>